<evidence type="ECO:0000313" key="1">
    <source>
        <dbReference type="Proteomes" id="UP000887579"/>
    </source>
</evidence>
<evidence type="ECO:0000313" key="2">
    <source>
        <dbReference type="WBParaSite" id="ES5_v2.g11594.t1"/>
    </source>
</evidence>
<sequence>MLRWSLIFILGFFVASIQCNNIETLNFFVARNEFEYMKIAANGAEVPTKRTDNILMVGIEGGKIVGSAQSFCRHINPPAEQILLIQHSGTPTQYFPHNGETIVETKPIEAPEKHSCAPPTYGCITLVHNYCSVPVNFTALGLDKTNAILSKSRKMPTPDTSLTFVYMFPDGRLTSGTTKVLDFKKCEDHFDPEKVYLVDKDEQFCTKEINNDLGNDPIDLPAALLFSYEGDKWHFVGIESKAGDGVSLVTFAPYHCKDFETACSD</sequence>
<proteinExistence type="predicted"/>
<accession>A0AC34F3I3</accession>
<reference evidence="2" key="1">
    <citation type="submission" date="2022-11" db="UniProtKB">
        <authorList>
            <consortium name="WormBaseParasite"/>
        </authorList>
    </citation>
    <scope>IDENTIFICATION</scope>
</reference>
<organism evidence="1 2">
    <name type="scientific">Panagrolaimus sp. ES5</name>
    <dbReference type="NCBI Taxonomy" id="591445"/>
    <lineage>
        <taxon>Eukaryota</taxon>
        <taxon>Metazoa</taxon>
        <taxon>Ecdysozoa</taxon>
        <taxon>Nematoda</taxon>
        <taxon>Chromadorea</taxon>
        <taxon>Rhabditida</taxon>
        <taxon>Tylenchina</taxon>
        <taxon>Panagrolaimomorpha</taxon>
        <taxon>Panagrolaimoidea</taxon>
        <taxon>Panagrolaimidae</taxon>
        <taxon>Panagrolaimus</taxon>
    </lineage>
</organism>
<name>A0AC34F3I3_9BILA</name>
<dbReference type="WBParaSite" id="ES5_v2.g11594.t1">
    <property type="protein sequence ID" value="ES5_v2.g11594.t1"/>
    <property type="gene ID" value="ES5_v2.g11594"/>
</dbReference>
<protein>
    <submittedName>
        <fullName evidence="2">Uncharacterized protein</fullName>
    </submittedName>
</protein>
<dbReference type="Proteomes" id="UP000887579">
    <property type="component" value="Unplaced"/>
</dbReference>